<dbReference type="Pfam" id="PF01568">
    <property type="entry name" value="Molydop_binding"/>
    <property type="match status" value="1"/>
</dbReference>
<comment type="cofactor">
    <cofactor evidence="1">
        <name>[4Fe-4S] cluster</name>
        <dbReference type="ChEBI" id="CHEBI:49883"/>
    </cofactor>
</comment>
<dbReference type="AlphaFoldDB" id="A0A3B1BZN2"/>
<keyword evidence="6 11" id="KW-0560">Oxidoreductase</keyword>
<feature type="region of interest" description="Disordered" evidence="9">
    <location>
        <begin position="934"/>
        <end position="954"/>
    </location>
</feature>
<dbReference type="EMBL" id="UOGE01000027">
    <property type="protein sequence ID" value="VAX17763.1"/>
    <property type="molecule type" value="Genomic_DNA"/>
</dbReference>
<evidence type="ECO:0000256" key="2">
    <source>
        <dbReference type="ARBA" id="ARBA00004196"/>
    </source>
</evidence>
<dbReference type="InterPro" id="IPR006963">
    <property type="entry name" value="Mopterin_OxRdtase_4Fe-4S_dom"/>
</dbReference>
<dbReference type="Pfam" id="PF00384">
    <property type="entry name" value="Molybdopterin"/>
    <property type="match status" value="1"/>
</dbReference>
<name>A0A3B1BZN2_9ZZZZ</name>
<evidence type="ECO:0000256" key="5">
    <source>
        <dbReference type="ARBA" id="ARBA00022723"/>
    </source>
</evidence>
<comment type="subcellular location">
    <subcellularLocation>
        <location evidence="2">Cell envelope</location>
    </subcellularLocation>
</comment>
<keyword evidence="4" id="KW-0004">4Fe-4S</keyword>
<evidence type="ECO:0000256" key="8">
    <source>
        <dbReference type="ARBA" id="ARBA00023014"/>
    </source>
</evidence>
<dbReference type="Pfam" id="PF04879">
    <property type="entry name" value="Molybdop_Fe4S4"/>
    <property type="match status" value="1"/>
</dbReference>
<dbReference type="EC" id="1.8.5.3" evidence="11"/>
<dbReference type="PROSITE" id="PS51669">
    <property type="entry name" value="4FE4S_MOW_BIS_MGD"/>
    <property type="match status" value="1"/>
</dbReference>
<comment type="similarity">
    <text evidence="3">Belongs to the prokaryotic molybdopterin-containing oxidoreductase family.</text>
</comment>
<evidence type="ECO:0000256" key="6">
    <source>
        <dbReference type="ARBA" id="ARBA00023002"/>
    </source>
</evidence>
<keyword evidence="8" id="KW-0411">Iron-sulfur</keyword>
<dbReference type="PANTHER" id="PTHR43598">
    <property type="entry name" value="TUNGSTEN-CONTAINING FORMYLMETHANOFURAN DEHYDROGENASE 2 SUBUNIT B"/>
    <property type="match status" value="1"/>
</dbReference>
<dbReference type="PANTHER" id="PTHR43598:SF5">
    <property type="entry name" value="DMSO REDUCTASE CHAIN A"/>
    <property type="match status" value="1"/>
</dbReference>
<protein>
    <submittedName>
        <fullName evidence="11">Anaerobic dimethyl sulfoxide reductase chain A, molybdopterin-binding domain</fullName>
        <ecNumber evidence="11">1.8.5.3</ecNumber>
    </submittedName>
</protein>
<dbReference type="GO" id="GO:0046872">
    <property type="term" value="F:metal ion binding"/>
    <property type="evidence" value="ECO:0007669"/>
    <property type="project" value="UniProtKB-KW"/>
</dbReference>
<dbReference type="Gene3D" id="3.40.228.10">
    <property type="entry name" value="Dimethylsulfoxide Reductase, domain 2"/>
    <property type="match status" value="1"/>
</dbReference>
<dbReference type="InterPro" id="IPR006656">
    <property type="entry name" value="Mopterin_OxRdtase"/>
</dbReference>
<keyword evidence="5" id="KW-0479">Metal-binding</keyword>
<reference evidence="11" key="1">
    <citation type="submission" date="2018-06" db="EMBL/GenBank/DDBJ databases">
        <authorList>
            <person name="Zhirakovskaya E."/>
        </authorList>
    </citation>
    <scope>NUCLEOTIDE SEQUENCE</scope>
</reference>
<dbReference type="GO" id="GO:0030313">
    <property type="term" value="C:cell envelope"/>
    <property type="evidence" value="ECO:0007669"/>
    <property type="project" value="UniProtKB-SubCell"/>
</dbReference>
<evidence type="ECO:0000313" key="11">
    <source>
        <dbReference type="EMBL" id="VAX17763.1"/>
    </source>
</evidence>
<gene>
    <name evidence="11" type="ORF">MNBD_NITROSPINAE02-528</name>
</gene>
<dbReference type="Gene3D" id="3.30.200.210">
    <property type="match status" value="1"/>
</dbReference>
<dbReference type="SUPFAM" id="SSF50692">
    <property type="entry name" value="ADC-like"/>
    <property type="match status" value="1"/>
</dbReference>
<feature type="domain" description="4Fe-4S Mo/W bis-MGD-type" evidence="10">
    <location>
        <begin position="17"/>
        <end position="73"/>
    </location>
</feature>
<evidence type="ECO:0000256" key="3">
    <source>
        <dbReference type="ARBA" id="ARBA00010312"/>
    </source>
</evidence>
<evidence type="ECO:0000256" key="1">
    <source>
        <dbReference type="ARBA" id="ARBA00001966"/>
    </source>
</evidence>
<dbReference type="Gene3D" id="2.40.40.20">
    <property type="match status" value="1"/>
</dbReference>
<proteinExistence type="inferred from homology"/>
<accession>A0A3B1BZN2</accession>
<dbReference type="GO" id="GO:0016491">
    <property type="term" value="F:oxidoreductase activity"/>
    <property type="evidence" value="ECO:0007669"/>
    <property type="project" value="UniProtKB-KW"/>
</dbReference>
<dbReference type="Gene3D" id="3.40.50.740">
    <property type="match status" value="1"/>
</dbReference>
<dbReference type="SMART" id="SM00926">
    <property type="entry name" value="Molybdop_Fe4S4"/>
    <property type="match status" value="1"/>
</dbReference>
<evidence type="ECO:0000256" key="4">
    <source>
        <dbReference type="ARBA" id="ARBA00022485"/>
    </source>
</evidence>
<dbReference type="SUPFAM" id="SSF53706">
    <property type="entry name" value="Formate dehydrogenase/DMSO reductase, domains 1-3"/>
    <property type="match status" value="1"/>
</dbReference>
<keyword evidence="7" id="KW-0408">Iron</keyword>
<dbReference type="CDD" id="cd02783">
    <property type="entry name" value="MopB_CT_2"/>
    <property type="match status" value="1"/>
</dbReference>
<organism evidence="11">
    <name type="scientific">hydrothermal vent metagenome</name>
    <dbReference type="NCBI Taxonomy" id="652676"/>
    <lineage>
        <taxon>unclassified sequences</taxon>
        <taxon>metagenomes</taxon>
        <taxon>ecological metagenomes</taxon>
    </lineage>
</organism>
<dbReference type="GO" id="GO:0043546">
    <property type="term" value="F:molybdopterin cofactor binding"/>
    <property type="evidence" value="ECO:0007669"/>
    <property type="project" value="InterPro"/>
</dbReference>
<sequence length="954" mass="107331">MPKIISEVDGHKLSEGQEVKYTTCYMCACRCGVKVTIENGDIKYIQGNSFHPTNKGVICAKGSAGPMKQVSPARITKPMLRREGAVRGQADFEAISWEQAYDILTRRLKKIRETDPKKLAFFTGRDQMQALTSYWAKQFGTPNYAAHGGFCSVNVATGMIYSIGGTSWEFGGPDWERTKYVVLFGVAEDHDSNPMKLGISKLKDNGGKLVVVNPVRSGYGAVADEWIPIRPGTDGALIMGMLNVLISNGLYDAKFLVTQTNAPQLVVMDEGGEDEGLFWQDGEFEDDDTNENYVWDTVTNSIKPFGAKGVNPALTGEYKTPDGKRVKTSFQLLIERVLNDYPLEKVAHITKVPIKQIEKISLEMGVTARDETITLPIEWTDTWGNHHSMVEGNPVAIHGMRGLAAHSNGFQTVRALSSLMMVLGTIDRPGGFRHKPPFPRPIPPCPKPIDDPDVIRPNSPLPNPELGFPTKPENLMVEEDGSPVRIDKGFSWEFPLTAHGMIQNVITNAHNGDPYKIDTLILFMANMAWNSSMNTSRMIEMLKAKDEDGEYKIPFLVVSDAFFSEQVAFADLVLPDTTYLERYDVISLLDRPISEYTGIVDSIRQPVVAPPEGCEPFQETLIKLANRLGLPGFCDDGGKPKFKDYKDFITTWTVAPDTPVGMLSGWRGKDGRDHLIGEPNPNQWEMYKKNKCFFQFELEEPLQYNRNINQGYLNWALDHKLIRRNDPIIMKIYSEVLQRFRLAAKGVRKGRQPGRKIERERIIKYFDPVPFWYPPLEEATIDETKYTIHAITQRPMAMYHSWDSQNAWLRQIMGQNYLYMNPVKAREVGVTEMDWAWVESAHGKIRVQVKLSNAVQPDTVWTWNAIGKMPGAWNLDPEADEATKSFLMNHLITEEIPDGAGGMVSNSDPITGQAGWYDLKVRIWKAEKEGAMPVFEPLKPPSAGQTLYNGDKKR</sequence>
<dbReference type="GO" id="GO:0051539">
    <property type="term" value="F:4 iron, 4 sulfur cluster binding"/>
    <property type="evidence" value="ECO:0007669"/>
    <property type="project" value="UniProtKB-KW"/>
</dbReference>
<dbReference type="InterPro" id="IPR009010">
    <property type="entry name" value="Asp_de-COase-like_dom_sf"/>
</dbReference>
<evidence type="ECO:0000259" key="10">
    <source>
        <dbReference type="PROSITE" id="PS51669"/>
    </source>
</evidence>
<evidence type="ECO:0000256" key="7">
    <source>
        <dbReference type="ARBA" id="ARBA00023004"/>
    </source>
</evidence>
<evidence type="ECO:0000256" key="9">
    <source>
        <dbReference type="SAM" id="MobiDB-lite"/>
    </source>
</evidence>
<dbReference type="InterPro" id="IPR006657">
    <property type="entry name" value="MoPterin_dinucl-bd_dom"/>
</dbReference>